<dbReference type="PANTHER" id="PTHR37970">
    <property type="entry name" value="PROTEIN CBG08587"/>
    <property type="match status" value="1"/>
</dbReference>
<accession>A0AAN9Y3R3</accession>
<feature type="region of interest" description="Disordered" evidence="1">
    <location>
        <begin position="352"/>
        <end position="389"/>
    </location>
</feature>
<keyword evidence="3" id="KW-1185">Reference proteome</keyword>
<feature type="region of interest" description="Disordered" evidence="1">
    <location>
        <begin position="812"/>
        <end position="854"/>
    </location>
</feature>
<feature type="region of interest" description="Disordered" evidence="1">
    <location>
        <begin position="84"/>
        <end position="111"/>
    </location>
</feature>
<gene>
    <name evidence="2" type="ORF">V9T40_005108</name>
</gene>
<organism evidence="2 3">
    <name type="scientific">Parthenolecanium corni</name>
    <dbReference type="NCBI Taxonomy" id="536013"/>
    <lineage>
        <taxon>Eukaryota</taxon>
        <taxon>Metazoa</taxon>
        <taxon>Ecdysozoa</taxon>
        <taxon>Arthropoda</taxon>
        <taxon>Hexapoda</taxon>
        <taxon>Insecta</taxon>
        <taxon>Pterygota</taxon>
        <taxon>Neoptera</taxon>
        <taxon>Paraneoptera</taxon>
        <taxon>Hemiptera</taxon>
        <taxon>Sternorrhyncha</taxon>
        <taxon>Coccoidea</taxon>
        <taxon>Coccidae</taxon>
        <taxon>Parthenolecanium</taxon>
    </lineage>
</organism>
<comment type="caution">
    <text evidence="2">The sequence shown here is derived from an EMBL/GenBank/DDBJ whole genome shotgun (WGS) entry which is preliminary data.</text>
</comment>
<evidence type="ECO:0000313" key="2">
    <source>
        <dbReference type="EMBL" id="KAK7584145.1"/>
    </source>
</evidence>
<evidence type="ECO:0000313" key="3">
    <source>
        <dbReference type="Proteomes" id="UP001367676"/>
    </source>
</evidence>
<feature type="compositionally biased region" description="Polar residues" evidence="1">
    <location>
        <begin position="925"/>
        <end position="936"/>
    </location>
</feature>
<name>A0AAN9Y3R3_9HEMI</name>
<protein>
    <submittedName>
        <fullName evidence="2">Uncharacterized protein</fullName>
    </submittedName>
</protein>
<dbReference type="Proteomes" id="UP001367676">
    <property type="component" value="Unassembled WGS sequence"/>
</dbReference>
<sequence length="1292" mass="141570">MVISETIICQRFIQNAWKKDLCSNCFKSKEDHAVIPEKKITYRWTSHVNNFPQHGILKDRQKNGKEKSRTVSFLTEESEVIGFGGEEYSSDDDDYPVYQENASSETDNEEEDKEFRKLTKSNTDFNSIPANLKNDRCAGDLPNGKNSYSDLKFGMPVVDAEGRRQTLQVTIEPFKNSVIVNGVCNGDGKSTMSKSLVNNYLRNDKTDKDNEIKKNISNCGNKTNAGVQEPNSIAKSKDCSSEVATDNACGDVAKEEGTANTVKSSFGDLSTGCDRTNKLSDTNESSEDSISVLNVCLNEAEKDTKNVFVKGVCNVTEESKYTKVSNIVVDGLLNVEKAIKSVIDSHLNCEPETNCDDASPVDSLPKSPYRSFSALENESPEKEKRPCSMSKDCNPITLPPLLVCKPLDIEFDTPGSREMVGEPDGKADSDDSGDPVLSMAHVAAPTLTSTLQTPKAATPVIDSSIYVNPQRSFLHDFSDGKPKQNTKPVTVAATAAAAAVVAVANETPKKANACKESPETTTTTMNGIPGTPKLQIPITCNGTGSVKRQAPKPPSPKIIAPSPLFTAPVPLEDNLTPVSSLCNTLERPSSKCESPLVSGQRDAISFLAGDASANKIRRKLNLDAVAPPNRSSLNLCVSPSPNGTDTLKRYSTFTGELPTIRLATSEAYLVRQDSDTSSICSVERRSPSKCSRSLSCDNIISPSVVASLPSEKTRKYSVATIKVKSKIRKLLRFNNKEDEKFETDVSLPATPRKRIEIIHPLDLNKSNVEILGSNGPSLTNGDTDMKKKTEYENAGVNGVSVTSSPVVYATCPTGRPTKPPPPPRAQSLDQKYSEISRPVRPPPPKCGSLKPSPVPPLSGANGMSNLYENIGQSRNGIAPAKPHRAASIRERTRLIVSVTSVEESFATLATDREAVPECDRNLQQMPKVSDSASSPYCGSETESDIYDSSNPCKNNADRKNKGLMHRSLEDNYGAVVIANHDALSQLFERVNEATLIPTSLKVLQTTLHIRFEHLTIDEDSRIVVADWHFFNALWNDQKVVASVSARHFGPMRSLPSSITLYPLIKFNDVIPSRILNGDVSEDTKTNAYITVWNEECLETVDSFCSSVRTNSNNECGLFLTQLANILMHLQNSGISNISLDEIFICKRETLVQPKLLVLPFNVDAVSAAINDNDRNRMTLCNCVSMLADRLLPTHLVTQAIKSIMDDGRSNTLSEIKAVLEYWLWGPSDTIISGNRTTSLQRWLDLERATCLHKMICKSPSELNLHEMCHMMFLVRTDAKTLTEASFVFESQS</sequence>
<feature type="region of interest" description="Disordered" evidence="1">
    <location>
        <begin position="925"/>
        <end position="952"/>
    </location>
</feature>
<dbReference type="PANTHER" id="PTHR37970:SF1">
    <property type="entry name" value="SERINE-RICH ADHESIN FOR PLATELETS"/>
    <property type="match status" value="1"/>
</dbReference>
<reference evidence="2 3" key="1">
    <citation type="submission" date="2024-03" db="EMBL/GenBank/DDBJ databases">
        <title>Adaptation during the transition from Ophiocordyceps entomopathogen to insect associate is accompanied by gene loss and intensified selection.</title>
        <authorList>
            <person name="Ward C.M."/>
            <person name="Onetto C.A."/>
            <person name="Borneman A.R."/>
        </authorList>
    </citation>
    <scope>NUCLEOTIDE SEQUENCE [LARGE SCALE GENOMIC DNA]</scope>
    <source>
        <strain evidence="2">AWRI1</strain>
        <tissue evidence="2">Single Adult Female</tissue>
    </source>
</reference>
<feature type="region of interest" description="Disordered" evidence="1">
    <location>
        <begin position="511"/>
        <end position="534"/>
    </location>
</feature>
<evidence type="ECO:0000256" key="1">
    <source>
        <dbReference type="SAM" id="MobiDB-lite"/>
    </source>
</evidence>
<proteinExistence type="predicted"/>
<dbReference type="EMBL" id="JBBCAQ010000032">
    <property type="protein sequence ID" value="KAK7584145.1"/>
    <property type="molecule type" value="Genomic_DNA"/>
</dbReference>